<gene>
    <name evidence="1" type="ORF">NERG_02432</name>
</gene>
<dbReference type="EMBL" id="JH604640">
    <property type="protein sequence ID" value="EHY64622.1"/>
    <property type="molecule type" value="Genomic_DNA"/>
</dbReference>
<name>H8ZFR1_NEMA1</name>
<reference evidence="1" key="1">
    <citation type="submission" date="2011-03" db="EMBL/GenBank/DDBJ databases">
        <title>The Genome Sequence of Nematocida sp1 strain ERTm2.</title>
        <authorList>
            <consortium name="The Broad Institute Genome Sequencing Platform"/>
            <consortium name="The Broad Institute Genome Sequencing Center for Infectious Disease"/>
            <person name="Cuomo C."/>
            <person name="Troemel E."/>
            <person name="Young S.K."/>
            <person name="Zeng Q."/>
            <person name="Gargeya S."/>
            <person name="Fitzgerald M."/>
            <person name="Haas B."/>
            <person name="Abouelleil A."/>
            <person name="Alvarado L."/>
            <person name="Arachchi H.M."/>
            <person name="Berlin A."/>
            <person name="Brown A."/>
            <person name="Chapman S.B."/>
            <person name="Chen Z."/>
            <person name="Dunbar C."/>
            <person name="Freedman E."/>
            <person name="Gearin G."/>
            <person name="Gellesch M."/>
            <person name="Goldberg J."/>
            <person name="Griggs A."/>
            <person name="Gujja S."/>
            <person name="Heilman E.R."/>
            <person name="Heiman D."/>
            <person name="Howarth C."/>
            <person name="Larson L."/>
            <person name="Lui A."/>
            <person name="MacDonald P.J.P."/>
            <person name="Mehta T."/>
            <person name="Montmayeur A."/>
            <person name="Murphy C."/>
            <person name="Neiman D."/>
            <person name="Pearson M."/>
            <person name="Priest M."/>
            <person name="Roberts A."/>
            <person name="Saif S."/>
            <person name="Shea T."/>
            <person name="Shenoy N."/>
            <person name="Sisk P."/>
            <person name="Stolte C."/>
            <person name="Sykes S."/>
            <person name="White J."/>
            <person name="Yandava C."/>
            <person name="Wortman J."/>
            <person name="Nusbaum C."/>
            <person name="Birren B."/>
        </authorList>
    </citation>
    <scope>NUCLEOTIDE SEQUENCE</scope>
    <source>
        <strain evidence="1">ERTm2</strain>
    </source>
</reference>
<organism evidence="1">
    <name type="scientific">Nematocida ausubeli (strain ATCC PRA-371 / ERTm2)</name>
    <name type="common">Nematode killer fungus</name>
    <dbReference type="NCBI Taxonomy" id="1913371"/>
    <lineage>
        <taxon>Eukaryota</taxon>
        <taxon>Fungi</taxon>
        <taxon>Fungi incertae sedis</taxon>
        <taxon>Microsporidia</taxon>
        <taxon>Nematocida</taxon>
    </lineage>
</organism>
<dbReference type="HOGENOM" id="CLU_2758387_0_0_1"/>
<dbReference type="AlphaFoldDB" id="H8ZFR1"/>
<evidence type="ECO:0000313" key="1">
    <source>
        <dbReference type="EMBL" id="EHY64622.1"/>
    </source>
</evidence>
<proteinExistence type="predicted"/>
<sequence>MGGGYPAGNCKNYEFIRDYGVIIGGGLSLVSFSEGWNKFWQSGISFVRFGKSGISLGMFIKSGKSLIRVE</sequence>
<protein>
    <submittedName>
        <fullName evidence="1">Uncharacterized protein</fullName>
    </submittedName>
</protein>
<accession>H8ZFR1</accession>
<dbReference type="Proteomes" id="UP000005622">
    <property type="component" value="Unassembled WGS sequence"/>
</dbReference>